<dbReference type="PANTHER" id="PTHR35450">
    <property type="entry name" value="REVERSE TRANSCRIPTASE DOMAIN-CONTAINING PROTEIN"/>
    <property type="match status" value="1"/>
</dbReference>
<feature type="region of interest" description="Disordered" evidence="1">
    <location>
        <begin position="113"/>
        <end position="135"/>
    </location>
</feature>
<evidence type="ECO:0000313" key="3">
    <source>
        <dbReference type="Proteomes" id="UP001239994"/>
    </source>
</evidence>
<evidence type="ECO:0000313" key="2">
    <source>
        <dbReference type="EMBL" id="KAK1798039.1"/>
    </source>
</evidence>
<sequence>MAGIVYRNICAKYGLEVPRSNCDIPPKVVENYCVKILWDFQIQADKMVMANQLDIVFVDKQQKSAVVIDVSIPSDCNIRKKEHKKLEEYQGLKEEAEKMWRVKATVVPMLNGKKAETGEERKETERNGEGAAMGPLVDHLNMPELRMRSTFMVNIDFLMPSRIGGAFAQMLPKNTTINKEWYQNIKHNSLVMNYSGMSVYQESLTFTRQTPEYCSQNFSTRSGDYMEE</sequence>
<gene>
    <name evidence="2" type="ORF">P4O66_000539</name>
</gene>
<dbReference type="EMBL" id="JAROKS010000012">
    <property type="protein sequence ID" value="KAK1798039.1"/>
    <property type="molecule type" value="Genomic_DNA"/>
</dbReference>
<name>A0AAD8ZGI7_9TELE</name>
<dbReference type="PANTHER" id="PTHR35450:SF2">
    <property type="entry name" value="REVERSE TRANSCRIPTASE DOMAIN-CONTAINING PROTEIN"/>
    <property type="match status" value="1"/>
</dbReference>
<evidence type="ECO:0000256" key="1">
    <source>
        <dbReference type="SAM" id="MobiDB-lite"/>
    </source>
</evidence>
<dbReference type="Proteomes" id="UP001239994">
    <property type="component" value="Unassembled WGS sequence"/>
</dbReference>
<accession>A0AAD8ZGI7</accession>
<protein>
    <submittedName>
        <fullName evidence="2">Uncharacterized protein</fullName>
    </submittedName>
</protein>
<dbReference type="AlphaFoldDB" id="A0AAD8ZGI7"/>
<reference evidence="2" key="1">
    <citation type="submission" date="2023-03" db="EMBL/GenBank/DDBJ databases">
        <title>Electrophorus voltai genome.</title>
        <authorList>
            <person name="Bian C."/>
        </authorList>
    </citation>
    <scope>NUCLEOTIDE SEQUENCE</scope>
    <source>
        <strain evidence="2">CB-2022</strain>
        <tissue evidence="2">Muscle</tissue>
    </source>
</reference>
<organism evidence="2 3">
    <name type="scientific">Electrophorus voltai</name>
    <dbReference type="NCBI Taxonomy" id="2609070"/>
    <lineage>
        <taxon>Eukaryota</taxon>
        <taxon>Metazoa</taxon>
        <taxon>Chordata</taxon>
        <taxon>Craniata</taxon>
        <taxon>Vertebrata</taxon>
        <taxon>Euteleostomi</taxon>
        <taxon>Actinopterygii</taxon>
        <taxon>Neopterygii</taxon>
        <taxon>Teleostei</taxon>
        <taxon>Ostariophysi</taxon>
        <taxon>Gymnotiformes</taxon>
        <taxon>Gymnotoidei</taxon>
        <taxon>Gymnotidae</taxon>
        <taxon>Electrophorus</taxon>
    </lineage>
</organism>
<keyword evidence="3" id="KW-1185">Reference proteome</keyword>
<feature type="compositionally biased region" description="Basic and acidic residues" evidence="1">
    <location>
        <begin position="113"/>
        <end position="128"/>
    </location>
</feature>
<proteinExistence type="predicted"/>
<comment type="caution">
    <text evidence="2">The sequence shown here is derived from an EMBL/GenBank/DDBJ whole genome shotgun (WGS) entry which is preliminary data.</text>
</comment>